<dbReference type="SMART" id="SM00509">
    <property type="entry name" value="TFS2N"/>
    <property type="match status" value="1"/>
</dbReference>
<evidence type="ECO:0000256" key="2">
    <source>
        <dbReference type="ARBA" id="ARBA00023242"/>
    </source>
</evidence>
<feature type="region of interest" description="Disordered" evidence="4">
    <location>
        <begin position="231"/>
        <end position="251"/>
    </location>
</feature>
<gene>
    <name evidence="6" type="ORF">SAY87_010005</name>
</gene>
<evidence type="ECO:0000256" key="1">
    <source>
        <dbReference type="ARBA" id="ARBA00004123"/>
    </source>
</evidence>
<accession>A0AAN7JI22</accession>
<dbReference type="InterPro" id="IPR035441">
    <property type="entry name" value="TFIIS/LEDGF_dom_sf"/>
</dbReference>
<protein>
    <recommendedName>
        <fullName evidence="5">TFIIS N-terminal domain-containing protein</fullName>
    </recommendedName>
</protein>
<comment type="caution">
    <text evidence="6">The sequence shown here is derived from an EMBL/GenBank/DDBJ whole genome shotgun (WGS) entry which is preliminary data.</text>
</comment>
<feature type="domain" description="TFIIS N-terminal" evidence="5">
    <location>
        <begin position="145"/>
        <end position="220"/>
    </location>
</feature>
<keyword evidence="2 3" id="KW-0539">Nucleus</keyword>
<feature type="region of interest" description="Disordered" evidence="4">
    <location>
        <begin position="428"/>
        <end position="451"/>
    </location>
</feature>
<dbReference type="Pfam" id="PF08711">
    <property type="entry name" value="Med26"/>
    <property type="match status" value="1"/>
</dbReference>
<name>A0AAN7JI22_9MYRT</name>
<dbReference type="EMBL" id="JAXIOK010000022">
    <property type="protein sequence ID" value="KAK4743693.1"/>
    <property type="molecule type" value="Genomic_DNA"/>
</dbReference>
<comment type="subcellular location">
    <subcellularLocation>
        <location evidence="1 3">Nucleus</location>
    </subcellularLocation>
</comment>
<dbReference type="CDD" id="cd00183">
    <property type="entry name" value="TFIIS_I"/>
    <property type="match status" value="1"/>
</dbReference>
<evidence type="ECO:0000259" key="5">
    <source>
        <dbReference type="PROSITE" id="PS51319"/>
    </source>
</evidence>
<organism evidence="6 7">
    <name type="scientific">Trapa incisa</name>
    <dbReference type="NCBI Taxonomy" id="236973"/>
    <lineage>
        <taxon>Eukaryota</taxon>
        <taxon>Viridiplantae</taxon>
        <taxon>Streptophyta</taxon>
        <taxon>Embryophyta</taxon>
        <taxon>Tracheophyta</taxon>
        <taxon>Spermatophyta</taxon>
        <taxon>Magnoliopsida</taxon>
        <taxon>eudicotyledons</taxon>
        <taxon>Gunneridae</taxon>
        <taxon>Pentapetalae</taxon>
        <taxon>rosids</taxon>
        <taxon>malvids</taxon>
        <taxon>Myrtales</taxon>
        <taxon>Lythraceae</taxon>
        <taxon>Trapa</taxon>
    </lineage>
</organism>
<evidence type="ECO:0000256" key="3">
    <source>
        <dbReference type="PROSITE-ProRule" id="PRU00649"/>
    </source>
</evidence>
<dbReference type="InterPro" id="IPR017923">
    <property type="entry name" value="TFIIS_N"/>
</dbReference>
<sequence>MAAKSESLDHWRGYFRAASCSVFDIIDRAIDVAVSDYPQEFRLRRDGIAERLFSCRMARCLGCDRVELAVPAEEAAVNGNGCGRMNPMTGSIFACKSGSKESKVNSSSRDQEDHEPQGELFVSNYSYGEAEALTDEIEEESKVLEEVMRIKEILFNGPEEPESSLYESLRRLQLMTLTVGTLKETGIGKVVNLLRKHGSKDISRLAQTLISGWKTLVDDYYKATPVIAAPESTPDSVKNPSTIEDEEEGLPSPPMDEAFLATQQTGQIEVFQEKFFDGMDDDGNPQTGGIFIKNRDNGVRRSLEKQNGRLTGSYMKEEGALHIKKVESVMKTVMPVKSNPKPVRQVELISELKVYKELNLQPKKPNAAPIQKRQLANQQNEMRPSDESAVQMKLEATKRKLQESYQQVEKAKKQRTVQVMDFHDLPKQKAAPKNFFPKPGMQNRHWANGRR</sequence>
<keyword evidence="7" id="KW-1185">Reference proteome</keyword>
<dbReference type="SUPFAM" id="SSF47676">
    <property type="entry name" value="Conserved domain common to transcription factors TFIIS, elongin A, CRSP70"/>
    <property type="match status" value="1"/>
</dbReference>
<reference evidence="6 7" key="1">
    <citation type="journal article" date="2023" name="Hortic Res">
        <title>Pangenome of water caltrop reveals structural variations and asymmetric subgenome divergence after allopolyploidization.</title>
        <authorList>
            <person name="Zhang X."/>
            <person name="Chen Y."/>
            <person name="Wang L."/>
            <person name="Yuan Y."/>
            <person name="Fang M."/>
            <person name="Shi L."/>
            <person name="Lu R."/>
            <person name="Comes H.P."/>
            <person name="Ma Y."/>
            <person name="Chen Y."/>
            <person name="Huang G."/>
            <person name="Zhou Y."/>
            <person name="Zheng Z."/>
            <person name="Qiu Y."/>
        </authorList>
    </citation>
    <scope>NUCLEOTIDE SEQUENCE [LARGE SCALE GENOMIC DNA]</scope>
    <source>
        <tissue evidence="6">Roots</tissue>
    </source>
</reference>
<dbReference type="GO" id="GO:0005634">
    <property type="term" value="C:nucleus"/>
    <property type="evidence" value="ECO:0007669"/>
    <property type="project" value="UniProtKB-SubCell"/>
</dbReference>
<dbReference type="PROSITE" id="PS51319">
    <property type="entry name" value="TFIIS_N"/>
    <property type="match status" value="1"/>
</dbReference>
<dbReference type="AlphaFoldDB" id="A0AAN7JI22"/>
<dbReference type="Gene3D" id="1.20.930.10">
    <property type="entry name" value="Conserved domain common to transcription factors TFIIS, elongin A, CRSP70"/>
    <property type="match status" value="1"/>
</dbReference>
<dbReference type="Proteomes" id="UP001345219">
    <property type="component" value="Chromosome 9"/>
</dbReference>
<feature type="compositionally biased region" description="Polar residues" evidence="4">
    <location>
        <begin position="233"/>
        <end position="242"/>
    </location>
</feature>
<evidence type="ECO:0000313" key="6">
    <source>
        <dbReference type="EMBL" id="KAK4743693.1"/>
    </source>
</evidence>
<dbReference type="PANTHER" id="PTHR46554:SF2">
    <property type="entry name" value="TFIIS N-TERMINAL DOMAIN-CONTAINING PROTEIN"/>
    <property type="match status" value="1"/>
</dbReference>
<dbReference type="PANTHER" id="PTHR46554">
    <property type="entry name" value="MEDIATOR OF RNA POLYMERASE II TRANSCRIPTION SUBUNIT 26A-RELATED"/>
    <property type="match status" value="1"/>
</dbReference>
<proteinExistence type="predicted"/>
<evidence type="ECO:0000313" key="7">
    <source>
        <dbReference type="Proteomes" id="UP001345219"/>
    </source>
</evidence>
<dbReference type="InterPro" id="IPR003617">
    <property type="entry name" value="TFIIS/CRSP70_N_sub"/>
</dbReference>
<evidence type="ECO:0000256" key="4">
    <source>
        <dbReference type="SAM" id="MobiDB-lite"/>
    </source>
</evidence>